<dbReference type="GO" id="GO:0005509">
    <property type="term" value="F:calcium ion binding"/>
    <property type="evidence" value="ECO:0007669"/>
    <property type="project" value="InterPro"/>
</dbReference>
<name>A0A8H8XFA1_9GAMM</name>
<dbReference type="AlphaFoldDB" id="A0A8H8XFA1"/>
<dbReference type="Pfam" id="PF01839">
    <property type="entry name" value="FG-GAP"/>
    <property type="match status" value="7"/>
</dbReference>
<dbReference type="GO" id="GO:0008305">
    <property type="term" value="C:integrin complex"/>
    <property type="evidence" value="ECO:0007669"/>
    <property type="project" value="InterPro"/>
</dbReference>
<keyword evidence="1" id="KW-0732">Signal</keyword>
<evidence type="ECO:0000256" key="2">
    <source>
        <dbReference type="ARBA" id="ARBA00022737"/>
    </source>
</evidence>
<organism evidence="5 6">
    <name type="scientific">Bathymodiolus thermophilus thioautotrophic gill symbiont</name>
    <dbReference type="NCBI Taxonomy" id="2360"/>
    <lineage>
        <taxon>Bacteria</taxon>
        <taxon>Pseudomonadati</taxon>
        <taxon>Pseudomonadota</taxon>
        <taxon>Gammaproteobacteria</taxon>
        <taxon>sulfur-oxidizing symbionts</taxon>
    </lineage>
</organism>
<dbReference type="InterPro" id="IPR013517">
    <property type="entry name" value="FG-GAP"/>
</dbReference>
<sequence>GYSVSSAGDVNGDGLDDLIIGAKDASAAANKVKSGKFYVVFGNVSHEAINLSDIALGTGGFVLNGEHADDSIGYSVSSAGDVNGDGFDDLIVGAFGVDVSGIRSNVGKSYLIFGGDKVTGGEEIDFLDPLGFAIYGEYLDEGDRSGHSVSSAGDVNGDGLDDLIIGAPYANPDGKDNAGMSYVMFGRSGPSATLVYLKPGLPFSEGFSIKGEIQNGYSGFSVSSAGDVNGDGLDDMIIGAYHSGAGKSYVVFGKADRNSVNLSDIVSGTGGFVINGEFSGSWSGFSVSSAGDVNGDGLDDLIIGAYKTYGGYYDVGKSYVVFGKTDKTAINLSDISSGTGGFAIKGDNGVAWDKSGYSVSSAGDVNGDGLDDLIIGAPGASLTESTRIVNRATDTHRDEGKSYIVFGKTDGTVVNLTEISLGRGGFVINGANHGDQSGSSVAAAGDVNGDGLDDLIVGAYTASFNGKYKSGKSFVVFGKADTGAIGLADINATKGAIAHTVDFLGDDNNDTLTGTVADELFVAGLGNDVLTGNGGTDVFNAGKGDDIIIINADNLAKLSSKVLSSHLLARVDGGGNIDTLKLAGTDLTLDLTQIDNGRIQDIEIIDLTGSGNNTLKLNLNDLLDISSSTNVLKVMGDAGDKVDIELSSNAFIQGSAETKDGITYDIYSNANASTAKLWIDQDLAVV</sequence>
<evidence type="ECO:0000313" key="6">
    <source>
        <dbReference type="Proteomes" id="UP000643672"/>
    </source>
</evidence>
<dbReference type="InterPro" id="IPR013519">
    <property type="entry name" value="Int_alpha_beta-p"/>
</dbReference>
<feature type="non-terminal residue" evidence="5">
    <location>
        <position position="1"/>
    </location>
</feature>
<dbReference type="GO" id="GO:0007155">
    <property type="term" value="P:cell adhesion"/>
    <property type="evidence" value="ECO:0007669"/>
    <property type="project" value="InterPro"/>
</dbReference>
<proteinExistence type="predicted"/>
<dbReference type="RefSeq" id="WP_202763375.1">
    <property type="nucleotide sequence ID" value="NZ_CAESAQ020000083.1"/>
</dbReference>
<dbReference type="InterPro" id="IPR000413">
    <property type="entry name" value="Integrin_alpha"/>
</dbReference>
<keyword evidence="2" id="KW-0677">Repeat</keyword>
<dbReference type="EMBL" id="CAESAQ020000083">
    <property type="protein sequence ID" value="CAB5505051.1"/>
    <property type="molecule type" value="Genomic_DNA"/>
</dbReference>
<keyword evidence="6" id="KW-1185">Reference proteome</keyword>
<dbReference type="PRINTS" id="PR01185">
    <property type="entry name" value="INTEGRINA"/>
</dbReference>
<dbReference type="PROSITE" id="PS51470">
    <property type="entry name" value="FG_GAP"/>
    <property type="match status" value="7"/>
</dbReference>
<reference evidence="5 6" key="1">
    <citation type="submission" date="2020-05" db="EMBL/GenBank/DDBJ databases">
        <authorList>
            <person name="Petersen J."/>
            <person name="Sayavedra L."/>
        </authorList>
    </citation>
    <scope>NUCLEOTIDE SEQUENCE [LARGE SCALE GENOMIC DNA]</scope>
    <source>
        <strain evidence="5">B thermophilus SOXS</strain>
    </source>
</reference>
<evidence type="ECO:0000256" key="4">
    <source>
        <dbReference type="ARBA" id="ARBA00023180"/>
    </source>
</evidence>
<dbReference type="PANTHER" id="PTHR23221">
    <property type="entry name" value="GLYCOSYLPHOSPHATIDYLINOSITOL PHOSPHOLIPASE D"/>
    <property type="match status" value="1"/>
</dbReference>
<dbReference type="Proteomes" id="UP000643672">
    <property type="component" value="Unassembled WGS sequence"/>
</dbReference>
<keyword evidence="3" id="KW-0378">Hydrolase</keyword>
<dbReference type="GO" id="GO:0016787">
    <property type="term" value="F:hydrolase activity"/>
    <property type="evidence" value="ECO:0007669"/>
    <property type="project" value="UniProtKB-KW"/>
</dbReference>
<dbReference type="PANTHER" id="PTHR23221:SF7">
    <property type="entry name" value="PHOSPHATIDYLINOSITOL-GLYCAN-SPECIFIC PHOSPHOLIPASE D"/>
    <property type="match status" value="1"/>
</dbReference>
<comment type="caution">
    <text evidence="5">The sequence shown here is derived from an EMBL/GenBank/DDBJ whole genome shotgun (WGS) entry which is preliminary data.</text>
</comment>
<dbReference type="Pfam" id="PF00353">
    <property type="entry name" value="HemolysinCabind"/>
    <property type="match status" value="1"/>
</dbReference>
<gene>
    <name evidence="5" type="ORF">THERMOS_2062</name>
</gene>
<accession>A0A8H8XFA1</accession>
<dbReference type="Gene3D" id="2.130.10.130">
    <property type="entry name" value="Integrin alpha, N-terminal"/>
    <property type="match status" value="4"/>
</dbReference>
<dbReference type="SUPFAM" id="SSF69318">
    <property type="entry name" value="Integrin alpha N-terminal domain"/>
    <property type="match status" value="2"/>
</dbReference>
<evidence type="ECO:0000313" key="5">
    <source>
        <dbReference type="EMBL" id="CAB5505051.1"/>
    </source>
</evidence>
<dbReference type="InterPro" id="IPR028994">
    <property type="entry name" value="Integrin_alpha_N"/>
</dbReference>
<keyword evidence="4" id="KW-0325">Glycoprotein</keyword>
<dbReference type="SMART" id="SM00191">
    <property type="entry name" value="Int_alpha"/>
    <property type="match status" value="7"/>
</dbReference>
<evidence type="ECO:0000256" key="3">
    <source>
        <dbReference type="ARBA" id="ARBA00022801"/>
    </source>
</evidence>
<dbReference type="InterPro" id="IPR001343">
    <property type="entry name" value="Hemolysn_Ca-bd"/>
</dbReference>
<evidence type="ECO:0000256" key="1">
    <source>
        <dbReference type="ARBA" id="ARBA00022729"/>
    </source>
</evidence>
<evidence type="ECO:0008006" key="7">
    <source>
        <dbReference type="Google" id="ProtNLM"/>
    </source>
</evidence>
<protein>
    <recommendedName>
        <fullName evidence="7">Flagellar hook-length control protein FliK</fullName>
    </recommendedName>
</protein>